<dbReference type="NCBIfam" id="TIGR03025">
    <property type="entry name" value="EPS_sugtrans"/>
    <property type="match status" value="1"/>
</dbReference>
<evidence type="ECO:0000256" key="4">
    <source>
        <dbReference type="ARBA" id="ARBA00022692"/>
    </source>
</evidence>
<dbReference type="PANTHER" id="PTHR30576:SF0">
    <property type="entry name" value="UNDECAPRENYL-PHOSPHATE N-ACETYLGALACTOSAMINYL 1-PHOSPHATE TRANSFERASE-RELATED"/>
    <property type="match status" value="1"/>
</dbReference>
<evidence type="ECO:0000313" key="11">
    <source>
        <dbReference type="Proteomes" id="UP001239909"/>
    </source>
</evidence>
<evidence type="ECO:0000256" key="8">
    <source>
        <dbReference type="SAM" id="Phobius"/>
    </source>
</evidence>
<dbReference type="RefSeq" id="WP_285672057.1">
    <property type="nucleotide sequence ID" value="NZ_BSYI01000017.1"/>
</dbReference>
<accession>A0ABQ6LQN0</accession>
<dbReference type="NCBIfam" id="TIGR03023">
    <property type="entry name" value="WcaJ_sugtrans"/>
    <property type="match status" value="1"/>
</dbReference>
<gene>
    <name evidence="10" type="ORF">LNKW23_24770</name>
</gene>
<evidence type="ECO:0000256" key="5">
    <source>
        <dbReference type="ARBA" id="ARBA00022989"/>
    </source>
</evidence>
<comment type="subcellular location">
    <subcellularLocation>
        <location evidence="1">Membrane</location>
        <topology evidence="1">Multi-pass membrane protein</topology>
    </subcellularLocation>
</comment>
<proteinExistence type="inferred from homology"/>
<feature type="domain" description="Bacterial sugar transferase" evidence="9">
    <location>
        <begin position="304"/>
        <end position="489"/>
    </location>
</feature>
<keyword evidence="3" id="KW-0808">Transferase</keyword>
<evidence type="ECO:0000256" key="3">
    <source>
        <dbReference type="ARBA" id="ARBA00022679"/>
    </source>
</evidence>
<evidence type="ECO:0000259" key="9">
    <source>
        <dbReference type="Pfam" id="PF02397"/>
    </source>
</evidence>
<dbReference type="Proteomes" id="UP001239909">
    <property type="component" value="Unassembled WGS sequence"/>
</dbReference>
<name>A0ABQ6LQN0_9RHOB</name>
<dbReference type="PANTHER" id="PTHR30576">
    <property type="entry name" value="COLANIC BIOSYNTHESIS UDP-GLUCOSE LIPID CARRIER TRANSFERASE"/>
    <property type="match status" value="1"/>
</dbReference>
<evidence type="ECO:0000256" key="1">
    <source>
        <dbReference type="ARBA" id="ARBA00004141"/>
    </source>
</evidence>
<evidence type="ECO:0000256" key="2">
    <source>
        <dbReference type="ARBA" id="ARBA00006464"/>
    </source>
</evidence>
<keyword evidence="4 8" id="KW-0812">Transmembrane</keyword>
<keyword evidence="11" id="KW-1185">Reference proteome</keyword>
<feature type="transmembrane region" description="Helical" evidence="8">
    <location>
        <begin position="93"/>
        <end position="115"/>
    </location>
</feature>
<comment type="similarity">
    <text evidence="2">Belongs to the bacterial sugar transferase family.</text>
</comment>
<reference evidence="10 11" key="1">
    <citation type="submission" date="2023-04" db="EMBL/GenBank/DDBJ databases">
        <title>Marinoamorphus aggregata gen. nov., sp. Nov., isolate from tissue of brittle star Ophioplocus japonicus.</title>
        <authorList>
            <person name="Kawano K."/>
            <person name="Sawayama S."/>
            <person name="Nakagawa S."/>
        </authorList>
    </citation>
    <scope>NUCLEOTIDE SEQUENCE [LARGE SCALE GENOMIC DNA]</scope>
    <source>
        <strain evidence="10 11">NKW23</strain>
    </source>
</reference>
<dbReference type="Pfam" id="PF02397">
    <property type="entry name" value="Bac_transf"/>
    <property type="match status" value="1"/>
</dbReference>
<feature type="transmembrane region" description="Helical" evidence="8">
    <location>
        <begin position="309"/>
        <end position="332"/>
    </location>
</feature>
<dbReference type="EMBL" id="BSYI01000017">
    <property type="protein sequence ID" value="GMG83264.1"/>
    <property type="molecule type" value="Genomic_DNA"/>
</dbReference>
<protein>
    <submittedName>
        <fullName evidence="10">Undecaprenyl-phosphate glucose phosphotransferase</fullName>
    </submittedName>
</protein>
<keyword evidence="7" id="KW-0270">Exopolysaccharide synthesis</keyword>
<dbReference type="InterPro" id="IPR003362">
    <property type="entry name" value="Bact_transf"/>
</dbReference>
<organism evidence="10 11">
    <name type="scientific">Paralimibaculum aggregatum</name>
    <dbReference type="NCBI Taxonomy" id="3036245"/>
    <lineage>
        <taxon>Bacteria</taxon>
        <taxon>Pseudomonadati</taxon>
        <taxon>Pseudomonadota</taxon>
        <taxon>Alphaproteobacteria</taxon>
        <taxon>Rhodobacterales</taxon>
        <taxon>Paracoccaceae</taxon>
        <taxon>Paralimibaculum</taxon>
    </lineage>
</organism>
<feature type="transmembrane region" description="Helical" evidence="8">
    <location>
        <begin position="121"/>
        <end position="141"/>
    </location>
</feature>
<evidence type="ECO:0000313" key="10">
    <source>
        <dbReference type="EMBL" id="GMG83264.1"/>
    </source>
</evidence>
<sequence>MTCEHEEPAVVQAGRGYRFSASFVPDLLAVIDIVLLLAAGVIAYAIYVPYHASLLEYYVFCTGFVAGTTVLMLSRSGMYELVAIMRPVAKSDLVIVSVVSAFLFFLTIAFSLKVSGLYSRVWIYTFAALATVLLLVGRIGVAQVLRRLAERRVIGRNLVVLGTGREAERFLDTFKLKSPYFTDIVGVFEPRCSAGARAGRPAPEGEAAEPARLGSHAVLGDAEALLDYARSHRVDDIIIAMPLTSDGPLQTVIEQLKELPVNVYICSQLMDYQLRFHPALGYPRELPLFEVVQRPISGWSALLKTLEDYVIATLLLILLAPLLLLIAIVIRIDSPGPVFFMQRRLGFNNKEFKIYKFRSMHHREVPERVVQQARKDDPRITRVGRFIRRTSLDELPQLFNVLNGTMSLVGPRPHALSHNEEYGQRIRGYFARHKVKPGITGWAQINNLRGETESLSKMEARVEYDIYYAENWSLLFDLRILLVTLFVVLFQKTAY</sequence>
<dbReference type="Pfam" id="PF13727">
    <property type="entry name" value="CoA_binding_3"/>
    <property type="match status" value="1"/>
</dbReference>
<evidence type="ECO:0000256" key="7">
    <source>
        <dbReference type="ARBA" id="ARBA00023169"/>
    </source>
</evidence>
<comment type="caution">
    <text evidence="10">The sequence shown here is derived from an EMBL/GenBank/DDBJ whole genome shotgun (WGS) entry which is preliminary data.</text>
</comment>
<dbReference type="InterPro" id="IPR017475">
    <property type="entry name" value="EPS_sugar_tfrase"/>
</dbReference>
<keyword evidence="5 8" id="KW-1133">Transmembrane helix</keyword>
<dbReference type="InterPro" id="IPR017473">
    <property type="entry name" value="Undecaprenyl-P_gluc_Ptfrase"/>
</dbReference>
<feature type="transmembrane region" description="Helical" evidence="8">
    <location>
        <begin position="27"/>
        <end position="48"/>
    </location>
</feature>
<keyword evidence="6 8" id="KW-0472">Membrane</keyword>
<feature type="transmembrane region" description="Helical" evidence="8">
    <location>
        <begin position="54"/>
        <end position="73"/>
    </location>
</feature>
<evidence type="ECO:0000256" key="6">
    <source>
        <dbReference type="ARBA" id="ARBA00023136"/>
    </source>
</evidence>
<dbReference type="Gene3D" id="3.40.50.720">
    <property type="entry name" value="NAD(P)-binding Rossmann-like Domain"/>
    <property type="match status" value="1"/>
</dbReference>